<reference evidence="9" key="1">
    <citation type="journal article" date="2011" name="Nat. Genet.">
        <title>The Arabidopsis lyrata genome sequence and the basis of rapid genome size change.</title>
        <authorList>
            <person name="Hu T.T."/>
            <person name="Pattyn P."/>
            <person name="Bakker E.G."/>
            <person name="Cao J."/>
            <person name="Cheng J.-F."/>
            <person name="Clark R.M."/>
            <person name="Fahlgren N."/>
            <person name="Fawcett J.A."/>
            <person name="Grimwood J."/>
            <person name="Gundlach H."/>
            <person name="Haberer G."/>
            <person name="Hollister J.D."/>
            <person name="Ossowski S."/>
            <person name="Ottilar R.P."/>
            <person name="Salamov A.A."/>
            <person name="Schneeberger K."/>
            <person name="Spannagl M."/>
            <person name="Wang X."/>
            <person name="Yang L."/>
            <person name="Nasrallah M.E."/>
            <person name="Bergelson J."/>
            <person name="Carrington J.C."/>
            <person name="Gaut B.S."/>
            <person name="Schmutz J."/>
            <person name="Mayer K.F.X."/>
            <person name="Van de Peer Y."/>
            <person name="Grigoriev I.V."/>
            <person name="Nordborg M."/>
            <person name="Weigel D."/>
            <person name="Guo Y.-L."/>
        </authorList>
    </citation>
    <scope>NUCLEOTIDE SEQUENCE [LARGE SCALE GENOMIC DNA]</scope>
    <source>
        <strain evidence="9">cv. MN47</strain>
    </source>
</reference>
<feature type="region of interest" description="Disordered" evidence="6">
    <location>
        <begin position="66"/>
        <end position="86"/>
    </location>
</feature>
<dbReference type="eggNOG" id="KOG1051">
    <property type="taxonomic scope" value="Eukaryota"/>
</dbReference>
<dbReference type="Proteomes" id="UP000008694">
    <property type="component" value="Unassembled WGS sequence"/>
</dbReference>
<dbReference type="CDD" id="cd19499">
    <property type="entry name" value="RecA-like_ClpB_Hsp104-like"/>
    <property type="match status" value="1"/>
</dbReference>
<dbReference type="PRINTS" id="PR00300">
    <property type="entry name" value="CLPPROTEASEA"/>
</dbReference>
<feature type="compositionally biased region" description="Polar residues" evidence="6">
    <location>
        <begin position="66"/>
        <end position="78"/>
    </location>
</feature>
<dbReference type="PROSITE" id="PS51903">
    <property type="entry name" value="CLP_R"/>
    <property type="match status" value="1"/>
</dbReference>
<accession>D7LAU1</accession>
<dbReference type="Gene3D" id="1.10.8.60">
    <property type="match status" value="2"/>
</dbReference>
<evidence type="ECO:0000259" key="7">
    <source>
        <dbReference type="PROSITE" id="PS51903"/>
    </source>
</evidence>
<dbReference type="SMART" id="SM00382">
    <property type="entry name" value="AAA"/>
    <property type="match status" value="2"/>
</dbReference>
<protein>
    <recommendedName>
        <fullName evidence="7">Clp R domain-containing protein</fullName>
    </recommendedName>
</protein>
<dbReference type="HOGENOM" id="CLU_005070_4_2_1"/>
<dbReference type="FunFam" id="3.40.50.300:FF:000025">
    <property type="entry name" value="ATP-dependent Clp protease subunit"/>
    <property type="match status" value="1"/>
</dbReference>
<organism evidence="9">
    <name type="scientific">Arabidopsis lyrata subsp. lyrata</name>
    <name type="common">Lyre-leaved rock-cress</name>
    <dbReference type="NCBI Taxonomy" id="81972"/>
    <lineage>
        <taxon>Eukaryota</taxon>
        <taxon>Viridiplantae</taxon>
        <taxon>Streptophyta</taxon>
        <taxon>Embryophyta</taxon>
        <taxon>Tracheophyta</taxon>
        <taxon>Spermatophyta</taxon>
        <taxon>Magnoliopsida</taxon>
        <taxon>eudicotyledons</taxon>
        <taxon>Gunneridae</taxon>
        <taxon>Pentapetalae</taxon>
        <taxon>rosids</taxon>
        <taxon>malvids</taxon>
        <taxon>Brassicales</taxon>
        <taxon>Brassicaceae</taxon>
        <taxon>Camelineae</taxon>
        <taxon>Arabidopsis</taxon>
    </lineage>
</organism>
<evidence type="ECO:0000256" key="3">
    <source>
        <dbReference type="ARBA" id="ARBA00022840"/>
    </source>
</evidence>
<evidence type="ECO:0000313" key="9">
    <source>
        <dbReference type="Proteomes" id="UP000008694"/>
    </source>
</evidence>
<evidence type="ECO:0000256" key="6">
    <source>
        <dbReference type="SAM" id="MobiDB-lite"/>
    </source>
</evidence>
<evidence type="ECO:0000256" key="5">
    <source>
        <dbReference type="PROSITE-ProRule" id="PRU01251"/>
    </source>
</evidence>
<dbReference type="InterPro" id="IPR003959">
    <property type="entry name" value="ATPase_AAA_core"/>
</dbReference>
<dbReference type="SUPFAM" id="SSF52540">
    <property type="entry name" value="P-loop containing nucleoside triphosphate hydrolases"/>
    <property type="match status" value="2"/>
</dbReference>
<feature type="domain" description="Clp R" evidence="7">
    <location>
        <begin position="1"/>
        <end position="144"/>
    </location>
</feature>
<keyword evidence="9" id="KW-1185">Reference proteome</keyword>
<dbReference type="AlphaFoldDB" id="D7LAU1"/>
<dbReference type="PROSITE" id="PS00870">
    <property type="entry name" value="CLPAB_1"/>
    <property type="match status" value="1"/>
</dbReference>
<dbReference type="InterPro" id="IPR050130">
    <property type="entry name" value="ClpA_ClpB"/>
</dbReference>
<dbReference type="Gene3D" id="3.40.50.300">
    <property type="entry name" value="P-loop containing nucleotide triphosphate hydrolases"/>
    <property type="match status" value="2"/>
</dbReference>
<keyword evidence="2" id="KW-0547">Nucleotide-binding</keyword>
<evidence type="ECO:0000256" key="2">
    <source>
        <dbReference type="ARBA" id="ARBA00022741"/>
    </source>
</evidence>
<keyword evidence="3" id="KW-0067">ATP-binding</keyword>
<proteinExistence type="predicted"/>
<dbReference type="Pfam" id="PF17871">
    <property type="entry name" value="AAA_lid_9"/>
    <property type="match status" value="1"/>
</dbReference>
<dbReference type="InterPro" id="IPR004176">
    <property type="entry name" value="Clp_R_N"/>
</dbReference>
<keyword evidence="1 5" id="KW-0677">Repeat</keyword>
<dbReference type="Pfam" id="PF07724">
    <property type="entry name" value="AAA_2"/>
    <property type="match status" value="1"/>
</dbReference>
<dbReference type="PANTHER" id="PTHR11638:SF174">
    <property type="entry name" value="AAA+ ATPASE DOMAIN-CONTAINING PROTEIN"/>
    <property type="match status" value="1"/>
</dbReference>
<dbReference type="Gene3D" id="1.10.1780.10">
    <property type="entry name" value="Clp, N-terminal domain"/>
    <property type="match status" value="1"/>
</dbReference>
<dbReference type="Pfam" id="PF10431">
    <property type="entry name" value="ClpB_D2-small"/>
    <property type="match status" value="1"/>
</dbReference>
<dbReference type="InterPro" id="IPR027417">
    <property type="entry name" value="P-loop_NTPase"/>
</dbReference>
<dbReference type="InterPro" id="IPR028299">
    <property type="entry name" value="ClpA/B_CS2"/>
</dbReference>
<keyword evidence="4" id="KW-0143">Chaperone</keyword>
<dbReference type="InterPro" id="IPR018368">
    <property type="entry name" value="ClpA/B_CS1"/>
</dbReference>
<dbReference type="Gramene" id="scaffold_302364.1">
    <property type="protein sequence ID" value="scaffold_302364.1"/>
    <property type="gene ID" value="scaffold_302364.1"/>
</dbReference>
<dbReference type="GO" id="GO:0034605">
    <property type="term" value="P:cellular response to heat"/>
    <property type="evidence" value="ECO:0007669"/>
    <property type="project" value="TreeGrafter"/>
</dbReference>
<dbReference type="STRING" id="81972.D7LAU1"/>
<name>D7LAU1_ARALL</name>
<dbReference type="InterPro" id="IPR041546">
    <property type="entry name" value="ClpA/ClpB_AAA_lid"/>
</dbReference>
<dbReference type="InterPro" id="IPR019489">
    <property type="entry name" value="Clp_ATPase_C"/>
</dbReference>
<dbReference type="InterPro" id="IPR001270">
    <property type="entry name" value="ClpA/B"/>
</dbReference>
<sequence length="701" mass="77833">MDLEKLLSESQKLAQEECHSEVSPLHLAATLISDKNGIFFQAITKLGGEGAVSSIERELKRALKQQIQSQPPTLSSDVAQKKGKKKKKKRILENSAVLLLRNGAKSVEDLILGLLEDRCIMEALKETAVQPKMLMRVVKQLREPNFLALHTYGTDFVATSLLIDPVIGRETEIDNVIRVLLKKNKNNPVLVGKTAVIEGLAQRIPGTRNRGDYEERLLGVIKEVEEANGNVVMFFDEILLGAGGDGSNDAANMLKPMLARGSSRCIGATTIEEYQTYIQRDAAFERRFQRVNVREPTISQTIEILRGLRDMYEKYHKVKIEDMALVFAAQLSSRYITDRYFPDKAIDVLDNACVNVRVTLEGSSVGPANISEAVSQMSGIPVSKIGRTEKENLIGLAEKLHERVVGQDEAVNVVADSILRSRTGIGSPGKPIGSFLFLGPTGVGKTELAKAVAEILFQGEKGLIRIDMTEYMEEHTVSRLIGAPPGYVGYEKGGQLTDAVRKRPYCVILLDEAEKAHTAVFNTLLQVFDDGRLTDGQGQTVDFKNAVIIMTSNLGAEKLALALNSEISMSVARGRVMEDVKRFFKPKLLNRLDGVVIFEPLSHKVRRKVAERQMKSLKDRLMQKGITLAWTDSTVDFILKKCHDPGNGARPIQRYIENMIVTHLSKMIVEDKIGENSWVCIDGSDASTELIYRVRDEKMID</sequence>
<dbReference type="PROSITE" id="PS00871">
    <property type="entry name" value="CLPAB_2"/>
    <property type="match status" value="1"/>
</dbReference>
<dbReference type="PANTHER" id="PTHR11638">
    <property type="entry name" value="ATP-DEPENDENT CLP PROTEASE"/>
    <property type="match status" value="1"/>
</dbReference>
<dbReference type="GO" id="GO:0005737">
    <property type="term" value="C:cytoplasm"/>
    <property type="evidence" value="ECO:0007669"/>
    <property type="project" value="TreeGrafter"/>
</dbReference>
<dbReference type="SMART" id="SM01086">
    <property type="entry name" value="ClpB_D2-small"/>
    <property type="match status" value="1"/>
</dbReference>
<evidence type="ECO:0000313" key="8">
    <source>
        <dbReference type="EMBL" id="EFH61607.1"/>
    </source>
</evidence>
<evidence type="ECO:0000256" key="1">
    <source>
        <dbReference type="ARBA" id="ARBA00022737"/>
    </source>
</evidence>
<dbReference type="SUPFAM" id="SSF81923">
    <property type="entry name" value="Double Clp-N motif"/>
    <property type="match status" value="1"/>
</dbReference>
<dbReference type="InterPro" id="IPR003593">
    <property type="entry name" value="AAA+_ATPase"/>
</dbReference>
<evidence type="ECO:0000256" key="4">
    <source>
        <dbReference type="ARBA" id="ARBA00023186"/>
    </source>
</evidence>
<dbReference type="GO" id="GO:0016887">
    <property type="term" value="F:ATP hydrolysis activity"/>
    <property type="evidence" value="ECO:0007669"/>
    <property type="project" value="InterPro"/>
</dbReference>
<dbReference type="Pfam" id="PF02861">
    <property type="entry name" value="Clp_N"/>
    <property type="match status" value="1"/>
</dbReference>
<dbReference type="GO" id="GO:0005524">
    <property type="term" value="F:ATP binding"/>
    <property type="evidence" value="ECO:0007669"/>
    <property type="project" value="UniProtKB-KW"/>
</dbReference>
<gene>
    <name evidence="8" type="ORF">ARALYDRAFT_898394</name>
</gene>
<dbReference type="InterPro" id="IPR036628">
    <property type="entry name" value="Clp_N_dom_sf"/>
</dbReference>
<dbReference type="EMBL" id="GL348715">
    <property type="protein sequence ID" value="EFH61607.1"/>
    <property type="molecule type" value="Genomic_DNA"/>
</dbReference>